<dbReference type="PANTHER" id="PTHR43580">
    <property type="entry name" value="OXIDOREDUCTASE GLYR1-RELATED"/>
    <property type="match status" value="1"/>
</dbReference>
<reference evidence="7" key="1">
    <citation type="journal article" date="2019" name="Int. J. Syst. Evol. Microbiol.">
        <title>The Global Catalogue of Microorganisms (GCM) 10K type strain sequencing project: providing services to taxonomists for standard genome sequencing and annotation.</title>
        <authorList>
            <consortium name="The Broad Institute Genomics Platform"/>
            <consortium name="The Broad Institute Genome Sequencing Center for Infectious Disease"/>
            <person name="Wu L."/>
            <person name="Ma J."/>
        </authorList>
    </citation>
    <scope>NUCLEOTIDE SEQUENCE [LARGE SCALE GENOMIC DNA]</scope>
    <source>
        <strain evidence="7">JCM 17137</strain>
    </source>
</reference>
<dbReference type="SUPFAM" id="SSF48179">
    <property type="entry name" value="6-phosphogluconate dehydrogenase C-terminal domain-like"/>
    <property type="match status" value="1"/>
</dbReference>
<evidence type="ECO:0000313" key="6">
    <source>
        <dbReference type="EMBL" id="GAA3759821.1"/>
    </source>
</evidence>
<dbReference type="InterPro" id="IPR008927">
    <property type="entry name" value="6-PGluconate_DH-like_C_sf"/>
</dbReference>
<dbReference type="Pfam" id="PF03446">
    <property type="entry name" value="NAD_binding_2"/>
    <property type="match status" value="1"/>
</dbReference>
<protein>
    <submittedName>
        <fullName evidence="6">NAD(P)-dependent oxidoreductase</fullName>
    </submittedName>
</protein>
<dbReference type="InterPro" id="IPR029154">
    <property type="entry name" value="HIBADH-like_NADP-bd"/>
</dbReference>
<keyword evidence="2" id="KW-0560">Oxidoreductase</keyword>
<sequence length="304" mass="31207">MNETVTTQAQHPTVAVLGAGIMGAPMARNIAQAGVPVRVWNRTRSKAEPLAHAGARIAATPQEAVAEADVIVTMLTDGTTVREVMADLAAPPGAIWAQTTTVGVDATADLAELADHLGLTFVDAPVLGTRAPAEQGALTILASGDPAARSRLAPVFDAIGARTRWLGPHPGAASRLKLVANSWVLALTSAAGEAVALAEALGVAPGDFLDLVAGGPLDTPYLHAKATAILEEDYTPSFSIENAAKDARLITEAARESGIQLDLAAASAARFERAVRAGHGQRDMAAGYYASFATESAGAPERPE</sequence>
<dbReference type="InterPro" id="IPR006115">
    <property type="entry name" value="6PGDH_NADP-bd"/>
</dbReference>
<evidence type="ECO:0000313" key="7">
    <source>
        <dbReference type="Proteomes" id="UP001500908"/>
    </source>
</evidence>
<gene>
    <name evidence="6" type="ORF">GCM10022402_42160</name>
</gene>
<dbReference type="PIRSF" id="PIRSF000103">
    <property type="entry name" value="HIBADH"/>
    <property type="match status" value="1"/>
</dbReference>
<evidence type="ECO:0000256" key="3">
    <source>
        <dbReference type="ARBA" id="ARBA00023027"/>
    </source>
</evidence>
<keyword evidence="7" id="KW-1185">Reference proteome</keyword>
<feature type="domain" description="3-hydroxyisobutyrate dehydrogenase-like NAD-binding" evidence="5">
    <location>
        <begin position="171"/>
        <end position="286"/>
    </location>
</feature>
<dbReference type="InterPro" id="IPR013328">
    <property type="entry name" value="6PGD_dom2"/>
</dbReference>
<proteinExistence type="inferred from homology"/>
<dbReference type="Gene3D" id="3.40.50.720">
    <property type="entry name" value="NAD(P)-binding Rossmann-like Domain"/>
    <property type="match status" value="1"/>
</dbReference>
<dbReference type="InterPro" id="IPR051265">
    <property type="entry name" value="HIBADH-related_NP60_sf"/>
</dbReference>
<dbReference type="EMBL" id="BAABDD010000029">
    <property type="protein sequence ID" value="GAA3759821.1"/>
    <property type="molecule type" value="Genomic_DNA"/>
</dbReference>
<accession>A0ABP7GC25</accession>
<name>A0ABP7GC25_9ACTN</name>
<dbReference type="Proteomes" id="UP001500908">
    <property type="component" value="Unassembled WGS sequence"/>
</dbReference>
<dbReference type="InterPro" id="IPR036291">
    <property type="entry name" value="NAD(P)-bd_dom_sf"/>
</dbReference>
<organism evidence="6 7">
    <name type="scientific">Salinactinospora qingdaonensis</name>
    <dbReference type="NCBI Taxonomy" id="702744"/>
    <lineage>
        <taxon>Bacteria</taxon>
        <taxon>Bacillati</taxon>
        <taxon>Actinomycetota</taxon>
        <taxon>Actinomycetes</taxon>
        <taxon>Streptosporangiales</taxon>
        <taxon>Nocardiopsidaceae</taxon>
        <taxon>Salinactinospora</taxon>
    </lineage>
</organism>
<comment type="caution">
    <text evidence="6">The sequence shown here is derived from an EMBL/GenBank/DDBJ whole genome shotgun (WGS) entry which is preliminary data.</text>
</comment>
<evidence type="ECO:0000256" key="1">
    <source>
        <dbReference type="ARBA" id="ARBA00009080"/>
    </source>
</evidence>
<evidence type="ECO:0000259" key="4">
    <source>
        <dbReference type="Pfam" id="PF03446"/>
    </source>
</evidence>
<dbReference type="InterPro" id="IPR015815">
    <property type="entry name" value="HIBADH-related"/>
</dbReference>
<feature type="domain" description="6-phosphogluconate dehydrogenase NADP-binding" evidence="4">
    <location>
        <begin position="13"/>
        <end position="167"/>
    </location>
</feature>
<dbReference type="Gene3D" id="1.10.1040.10">
    <property type="entry name" value="N-(1-d-carboxylethyl)-l-norvaline Dehydrogenase, domain 2"/>
    <property type="match status" value="1"/>
</dbReference>
<keyword evidence="3" id="KW-0520">NAD</keyword>
<dbReference type="SUPFAM" id="SSF51735">
    <property type="entry name" value="NAD(P)-binding Rossmann-fold domains"/>
    <property type="match status" value="1"/>
</dbReference>
<dbReference type="Pfam" id="PF14833">
    <property type="entry name" value="NAD_binding_11"/>
    <property type="match status" value="1"/>
</dbReference>
<evidence type="ECO:0000256" key="2">
    <source>
        <dbReference type="ARBA" id="ARBA00023002"/>
    </source>
</evidence>
<dbReference type="PANTHER" id="PTHR43580:SF2">
    <property type="entry name" value="CYTOKINE-LIKE NUCLEAR FACTOR N-PAC"/>
    <property type="match status" value="1"/>
</dbReference>
<comment type="similarity">
    <text evidence="1">Belongs to the HIBADH-related family.</text>
</comment>
<dbReference type="RefSeq" id="WP_344975290.1">
    <property type="nucleotide sequence ID" value="NZ_BAABDD010000029.1"/>
</dbReference>
<evidence type="ECO:0000259" key="5">
    <source>
        <dbReference type="Pfam" id="PF14833"/>
    </source>
</evidence>